<evidence type="ECO:0000313" key="2">
    <source>
        <dbReference type="Proteomes" id="UP001054945"/>
    </source>
</evidence>
<gene>
    <name evidence="1" type="primary">AVEN_78934_1</name>
    <name evidence="1" type="ORF">CEXT_757401</name>
</gene>
<keyword evidence="1" id="KW-0239">DNA-directed DNA polymerase</keyword>
<comment type="caution">
    <text evidence="1">The sequence shown here is derived from an EMBL/GenBank/DDBJ whole genome shotgun (WGS) entry which is preliminary data.</text>
</comment>
<dbReference type="InterPro" id="IPR036397">
    <property type="entry name" value="RNaseH_sf"/>
</dbReference>
<evidence type="ECO:0000313" key="1">
    <source>
        <dbReference type="EMBL" id="GIY03579.1"/>
    </source>
</evidence>
<dbReference type="GO" id="GO:0003676">
    <property type="term" value="F:nucleic acid binding"/>
    <property type="evidence" value="ECO:0007669"/>
    <property type="project" value="InterPro"/>
</dbReference>
<dbReference type="Proteomes" id="UP001054945">
    <property type="component" value="Unassembled WGS sequence"/>
</dbReference>
<dbReference type="Gene3D" id="3.30.420.10">
    <property type="entry name" value="Ribonuclease H-like superfamily/Ribonuclease H"/>
    <property type="match status" value="1"/>
</dbReference>
<accession>A0AAV4Q587</accession>
<organism evidence="1 2">
    <name type="scientific">Caerostris extrusa</name>
    <name type="common">Bark spider</name>
    <name type="synonym">Caerostris bankana</name>
    <dbReference type="NCBI Taxonomy" id="172846"/>
    <lineage>
        <taxon>Eukaryota</taxon>
        <taxon>Metazoa</taxon>
        <taxon>Ecdysozoa</taxon>
        <taxon>Arthropoda</taxon>
        <taxon>Chelicerata</taxon>
        <taxon>Arachnida</taxon>
        <taxon>Araneae</taxon>
        <taxon>Araneomorphae</taxon>
        <taxon>Entelegynae</taxon>
        <taxon>Araneoidea</taxon>
        <taxon>Araneidae</taxon>
        <taxon>Caerostris</taxon>
    </lineage>
</organism>
<dbReference type="EMBL" id="BPLR01005599">
    <property type="protein sequence ID" value="GIY03579.1"/>
    <property type="molecule type" value="Genomic_DNA"/>
</dbReference>
<proteinExistence type="predicted"/>
<dbReference type="GO" id="GO:0003887">
    <property type="term" value="F:DNA-directed DNA polymerase activity"/>
    <property type="evidence" value="ECO:0007669"/>
    <property type="project" value="UniProtKB-KW"/>
</dbReference>
<keyword evidence="1" id="KW-0808">Transferase</keyword>
<name>A0AAV4Q587_CAEEX</name>
<protein>
    <submittedName>
        <fullName evidence="1">DNA-directed DNA polymerase</fullName>
    </submittedName>
</protein>
<reference evidence="1 2" key="1">
    <citation type="submission" date="2021-06" db="EMBL/GenBank/DDBJ databases">
        <title>Caerostris extrusa draft genome.</title>
        <authorList>
            <person name="Kono N."/>
            <person name="Arakawa K."/>
        </authorList>
    </citation>
    <scope>NUCLEOTIDE SEQUENCE [LARGE SCALE GENOMIC DNA]</scope>
</reference>
<dbReference type="AlphaFoldDB" id="A0AAV4Q587"/>
<sequence length="693" mass="79736">MHASYQKTRYDAALGFVNVANIICDQDLLDEMTTAKLTKDALNKAETEYKATLQRISDLGLCPKPIYHLTVSLTFPNYLLYRNDGGQTLRPHGEENQLGWHTANISSTEKAIEDIARTERFRNDLGSNSDVILDEILEKKIKDLVHQRNGLEEQLREYGVCPIIDCMFHHPKRKNKSKSNEFIFPAKRHTSTVNIRPSEIDREVQKVQKYYGTNCLTQQCCWCKICANCTNHDEVADMLMTLTKITNKEQNIVIFINSQATIRAIYAFKNSSVLKCQLLIDSLIEGGHVTLQWIPSHCDIAVERCSYCLEKSRRKNKKYQAEEVIFKARVDPERLPSGIAGVPLGTIVGALRQLFLTIIERSTETLAPTDLIRTCKKDATAISAIKNRNRPALKKSPRVTRSCRRSFGALYFPRSTNIRRSFEYTDCRFSADNLNQVTYKGKERPLRINLWHHDNHYDVIKSVKGFFGSNYYCENCEKPYSSCESHRCPKACYICLRMSCPPGQPQRCKDCDRLCVSESCYQAHKTVTEKKKSLCDKLVKTFCAWLFTPEHKGFTAIAHNMKGAEERLLSSSFNIKQNQNYEGAFPEARFYSPDSMGPAVREKFLIWYEDQKNKTFNFQEEMIGCRHFKEMLFRIPWSISEITQVDPFQYVTIASACMAVFRSLHVTPNTIAMVPIHGYVNDIRYSPRFYSMA</sequence>
<keyword evidence="1" id="KW-0548">Nucleotidyltransferase</keyword>
<keyword evidence="2" id="KW-1185">Reference proteome</keyword>